<comment type="subcellular location">
    <subcellularLocation>
        <location evidence="1">Membrane</location>
        <topology evidence="1">Single-pass type I membrane protein</topology>
    </subcellularLocation>
    <subcellularLocation>
        <location evidence="2">Secreted</location>
    </subcellularLocation>
</comment>
<feature type="chain" id="PRO_5040792568" evidence="16">
    <location>
        <begin position="31"/>
        <end position="1387"/>
    </location>
</feature>
<evidence type="ECO:0000256" key="15">
    <source>
        <dbReference type="PROSITE-ProRule" id="PRU00302"/>
    </source>
</evidence>
<dbReference type="FunFam" id="2.10.25.10:FF:000009">
    <property type="entry name" value="Low-density lipoprotein receptor isoform 1"/>
    <property type="match status" value="1"/>
</dbReference>
<proteinExistence type="predicted"/>
<keyword evidence="5" id="KW-0254">Endocytosis</keyword>
<dbReference type="PROSITE" id="PS00010">
    <property type="entry name" value="ASX_HYDROXYL"/>
    <property type="match status" value="10"/>
</dbReference>
<dbReference type="PROSITE" id="PS50923">
    <property type="entry name" value="SUSHI"/>
    <property type="match status" value="4"/>
</dbReference>
<gene>
    <name evidence="20" type="primary">LOC106058159</name>
</gene>
<evidence type="ECO:0000259" key="18">
    <source>
        <dbReference type="PROSITE" id="PS50923"/>
    </source>
</evidence>
<dbReference type="InterPro" id="IPR000152">
    <property type="entry name" value="EGF-type_Asp/Asn_hydroxyl_site"/>
</dbReference>
<dbReference type="FunFam" id="2.10.25.10:FF:000014">
    <property type="entry name" value="Latent-transforming growth factor beta-binding protein 3"/>
    <property type="match status" value="2"/>
</dbReference>
<comment type="caution">
    <text evidence="14">Lacks conserved residue(s) required for the propagation of feature annotation.</text>
</comment>
<feature type="domain" description="Sushi" evidence="18">
    <location>
        <begin position="53"/>
        <end position="109"/>
    </location>
</feature>
<keyword evidence="10" id="KW-0472">Membrane</keyword>
<dbReference type="InterPro" id="IPR035976">
    <property type="entry name" value="Sushi/SCR/CCP_sf"/>
</dbReference>
<dbReference type="Gene3D" id="2.10.70.10">
    <property type="entry name" value="Complement Module, domain 1"/>
    <property type="match status" value="5"/>
</dbReference>
<keyword evidence="7 16" id="KW-0732">Signal</keyword>
<feature type="domain" description="EGF-like" evidence="17">
    <location>
        <begin position="312"/>
        <end position="350"/>
    </location>
</feature>
<keyword evidence="12" id="KW-0675">Receptor</keyword>
<feature type="domain" description="EGF-like" evidence="17">
    <location>
        <begin position="778"/>
        <end position="819"/>
    </location>
</feature>
<dbReference type="Pfam" id="PF14670">
    <property type="entry name" value="FXa_inhibition"/>
    <property type="match status" value="5"/>
</dbReference>
<dbReference type="PROSITE" id="PS01186">
    <property type="entry name" value="EGF_2"/>
    <property type="match status" value="10"/>
</dbReference>
<keyword evidence="11 14" id="KW-1015">Disulfide bond</keyword>
<dbReference type="Pfam" id="PF00084">
    <property type="entry name" value="Sushi"/>
    <property type="match status" value="5"/>
</dbReference>
<organism evidence="19 20">
    <name type="scientific">Biomphalaria glabrata</name>
    <name type="common">Bloodfluke planorb</name>
    <name type="synonym">Freshwater snail</name>
    <dbReference type="NCBI Taxonomy" id="6526"/>
    <lineage>
        <taxon>Eukaryota</taxon>
        <taxon>Metazoa</taxon>
        <taxon>Spiralia</taxon>
        <taxon>Lophotrochozoa</taxon>
        <taxon>Mollusca</taxon>
        <taxon>Gastropoda</taxon>
        <taxon>Heterobranchia</taxon>
        <taxon>Euthyneura</taxon>
        <taxon>Panpulmonata</taxon>
        <taxon>Hygrophila</taxon>
        <taxon>Lymnaeoidea</taxon>
        <taxon>Planorbidae</taxon>
        <taxon>Biomphalaria</taxon>
    </lineage>
</organism>
<dbReference type="SMART" id="SM00032">
    <property type="entry name" value="CCP"/>
    <property type="match status" value="5"/>
</dbReference>
<dbReference type="PROSITE" id="PS01187">
    <property type="entry name" value="EGF_CA"/>
    <property type="match status" value="6"/>
</dbReference>
<feature type="domain" description="EGF-like" evidence="17">
    <location>
        <begin position="435"/>
        <end position="477"/>
    </location>
</feature>
<dbReference type="FunFam" id="2.10.25.10:FF:000002">
    <property type="entry name" value="Latent-transforming growth factor beta-binding protein 3"/>
    <property type="match status" value="1"/>
</dbReference>
<evidence type="ECO:0000256" key="2">
    <source>
        <dbReference type="ARBA" id="ARBA00004613"/>
    </source>
</evidence>
<dbReference type="CDD" id="cd00054">
    <property type="entry name" value="EGF_CA"/>
    <property type="match status" value="2"/>
</dbReference>
<evidence type="ECO:0000256" key="7">
    <source>
        <dbReference type="ARBA" id="ARBA00022729"/>
    </source>
</evidence>
<evidence type="ECO:0000256" key="14">
    <source>
        <dbReference type="PROSITE-ProRule" id="PRU00076"/>
    </source>
</evidence>
<dbReference type="SMART" id="SM00179">
    <property type="entry name" value="EGF_CA"/>
    <property type="match status" value="20"/>
</dbReference>
<dbReference type="OMA" id="ACEEIPC"/>
<feature type="domain" description="Sushi" evidence="18">
    <location>
        <begin position="1322"/>
        <end position="1385"/>
    </location>
</feature>
<dbReference type="InterPro" id="IPR009030">
    <property type="entry name" value="Growth_fac_rcpt_cys_sf"/>
</dbReference>
<feature type="domain" description="EGF-like" evidence="17">
    <location>
        <begin position="820"/>
        <end position="860"/>
    </location>
</feature>
<dbReference type="InterPro" id="IPR001881">
    <property type="entry name" value="EGF-like_Ca-bd_dom"/>
</dbReference>
<evidence type="ECO:0000313" key="20">
    <source>
        <dbReference type="RefSeq" id="XP_055895630.1"/>
    </source>
</evidence>
<dbReference type="Gene3D" id="2.10.50.10">
    <property type="entry name" value="Tumor Necrosis Factor Receptor, subunit A, domain 2"/>
    <property type="match status" value="2"/>
</dbReference>
<keyword evidence="6" id="KW-0812">Transmembrane</keyword>
<name>A0A9W3B856_BIOGL</name>
<evidence type="ECO:0000256" key="5">
    <source>
        <dbReference type="ARBA" id="ARBA00022583"/>
    </source>
</evidence>
<dbReference type="Pfam" id="PF12662">
    <property type="entry name" value="cEGF"/>
    <property type="match status" value="3"/>
</dbReference>
<accession>A0A9W3B856</accession>
<evidence type="ECO:0000256" key="10">
    <source>
        <dbReference type="ARBA" id="ARBA00023136"/>
    </source>
</evidence>
<evidence type="ECO:0000256" key="9">
    <source>
        <dbReference type="ARBA" id="ARBA00022989"/>
    </source>
</evidence>
<evidence type="ECO:0000313" key="19">
    <source>
        <dbReference type="Proteomes" id="UP001165740"/>
    </source>
</evidence>
<feature type="domain" description="EGF-like" evidence="17">
    <location>
        <begin position="995"/>
        <end position="1035"/>
    </location>
</feature>
<reference evidence="20" key="1">
    <citation type="submission" date="2025-08" db="UniProtKB">
        <authorList>
            <consortium name="RefSeq"/>
        </authorList>
    </citation>
    <scope>IDENTIFICATION</scope>
</reference>
<dbReference type="Pfam" id="PF12661">
    <property type="entry name" value="hEGF"/>
    <property type="match status" value="1"/>
</dbReference>
<keyword evidence="19" id="KW-1185">Reference proteome</keyword>
<dbReference type="FunFam" id="2.10.25.10:FF:000005">
    <property type="entry name" value="Fibrillin 2"/>
    <property type="match status" value="1"/>
</dbReference>
<dbReference type="PROSITE" id="PS50026">
    <property type="entry name" value="EGF_3"/>
    <property type="match status" value="7"/>
</dbReference>
<evidence type="ECO:0000259" key="17">
    <source>
        <dbReference type="PROSITE" id="PS50026"/>
    </source>
</evidence>
<feature type="disulfide bond" evidence="14">
    <location>
        <begin position="1124"/>
        <end position="1134"/>
    </location>
</feature>
<evidence type="ECO:0000256" key="13">
    <source>
        <dbReference type="ARBA" id="ARBA00023180"/>
    </source>
</evidence>
<feature type="disulfide bond" evidence="15">
    <location>
        <begin position="1292"/>
        <end position="1319"/>
    </location>
</feature>
<dbReference type="Gene3D" id="2.10.25.10">
    <property type="entry name" value="Laminin"/>
    <property type="match status" value="20"/>
</dbReference>
<dbReference type="SUPFAM" id="SSF57535">
    <property type="entry name" value="Complement control module/SCR domain"/>
    <property type="match status" value="4"/>
</dbReference>
<dbReference type="InterPro" id="IPR049883">
    <property type="entry name" value="NOTCH1_EGF-like"/>
</dbReference>
<dbReference type="GO" id="GO:0005509">
    <property type="term" value="F:calcium ion binding"/>
    <property type="evidence" value="ECO:0007669"/>
    <property type="project" value="InterPro"/>
</dbReference>
<dbReference type="InterPro" id="IPR018097">
    <property type="entry name" value="EGF_Ca-bd_CS"/>
</dbReference>
<feature type="domain" description="Sushi" evidence="18">
    <location>
        <begin position="1255"/>
        <end position="1321"/>
    </location>
</feature>
<dbReference type="InterPro" id="IPR026823">
    <property type="entry name" value="cEGF"/>
</dbReference>
<dbReference type="CDD" id="cd00033">
    <property type="entry name" value="CCP"/>
    <property type="match status" value="3"/>
</dbReference>
<evidence type="ECO:0000256" key="11">
    <source>
        <dbReference type="ARBA" id="ARBA00023157"/>
    </source>
</evidence>
<keyword evidence="4 14" id="KW-0245">EGF-like domain</keyword>
<dbReference type="FunFam" id="2.10.25.10:FF:000010">
    <property type="entry name" value="Pro-epidermal growth factor"/>
    <property type="match status" value="1"/>
</dbReference>
<dbReference type="FunFam" id="2.10.25.10:FF:000240">
    <property type="entry name" value="Vitamin K-dependent protein S"/>
    <property type="match status" value="3"/>
</dbReference>
<evidence type="ECO:0000256" key="12">
    <source>
        <dbReference type="ARBA" id="ARBA00023170"/>
    </source>
</evidence>
<dbReference type="GO" id="GO:0016020">
    <property type="term" value="C:membrane"/>
    <property type="evidence" value="ECO:0007669"/>
    <property type="project" value="UniProtKB-SubCell"/>
</dbReference>
<evidence type="ECO:0000256" key="16">
    <source>
        <dbReference type="SAM" id="SignalP"/>
    </source>
</evidence>
<dbReference type="Pfam" id="PF07645">
    <property type="entry name" value="EGF_CA"/>
    <property type="match status" value="10"/>
</dbReference>
<dbReference type="InterPro" id="IPR013032">
    <property type="entry name" value="EGF-like_CS"/>
</dbReference>
<dbReference type="FunFam" id="2.10.25.10:FF:000037">
    <property type="entry name" value="Signal peptide, CUB domain and EGF-like domain-containing 2"/>
    <property type="match status" value="1"/>
</dbReference>
<keyword evidence="13" id="KW-0325">Glycoprotein</keyword>
<dbReference type="Proteomes" id="UP001165740">
    <property type="component" value="Chromosome 8"/>
</dbReference>
<dbReference type="SUPFAM" id="SSF57196">
    <property type="entry name" value="EGF/Laminin"/>
    <property type="match status" value="9"/>
</dbReference>
<dbReference type="InterPro" id="IPR000742">
    <property type="entry name" value="EGF"/>
</dbReference>
<dbReference type="SMART" id="SM01411">
    <property type="entry name" value="Ephrin_rec_like"/>
    <property type="match status" value="3"/>
</dbReference>
<feature type="domain" description="EGF-like" evidence="17">
    <location>
        <begin position="1120"/>
        <end position="1157"/>
    </location>
</feature>
<evidence type="ECO:0000256" key="1">
    <source>
        <dbReference type="ARBA" id="ARBA00004479"/>
    </source>
</evidence>
<dbReference type="GO" id="GO:0006897">
    <property type="term" value="P:endocytosis"/>
    <property type="evidence" value="ECO:0007669"/>
    <property type="project" value="UniProtKB-KW"/>
</dbReference>
<sequence>MFRDGAVSKRVFGAVLLHLLLHVLVCPLHAAKPGQWLPVDDYDEFEEEIEKEILCSEPGKIANGETVVWGEGMLLEYRCKPGYSPVGITHGACDVKTGTWTIEPPVCTDEGCPQLTPPAHGIVNVDTSGGLATIVCRPGYFLLGDTALVCEEGQWRGSYPVCAVNPETNEHTKSRRGQGENTVLKQSYSMPGITLDDSDETCFYNHVTPPDIQHAVVETTYVMNEAKHRYVMVATYKCMGGYKLRSNKHNTLFCKNLFWTAPRAPECIADDDSCEEDNGGCAHYCTPEGSKKYACSCYDGYKLGTDAKSCSDTDECAIENGGCQHECVNTEGSFFCTCTEGFIPKGRNCVDIDECVKTENQCPGPCINTPGSFHCDCNIKGFKPSKTHDYCEDADECADHNGGCDDVCVNKRGTYECRCETKGRKLGDDGHSCVDVDECLRYKGKVCSNGVCLNTEGSYTCTCNHGYRQTRNNSFCEDLDECQTNNGGCQQLCENNAGSFTCACKKGYVIADDKISCKDVNECMSKNAGCEDMCINTEGSYTCGCTHVGRVLSSDGRSCKECLPHQYFNRSTWSCNDCPTYAHARDPLALSKKDCKCNKGFHGNPARGIECQDTNECQTGELRCSLQCVNTIGSAYCSCPKGYETDSTGLQCIDVNECETAAHNCSQLCENTNGSYVCQCQPGFLLDKDRMTCTDIDECQTNATWCPHVCVNTEGSYKCVCKDGYDISEDGMACEDINECKKEPAPCEQMCNNTEGSYSCSCDGPGFKLSKDQTTCLDINECMEGDNPCPNICINTIGSYLCDCDRPGYLLASDASGCEDINECASNPCPHQCVNTLGSFKCLCPLGYADPPENNQTLCTECPRGTYRGVGETSCKRCPPRTNTSSTGSQSIKDCVCVEGYKEDVETGLCIDVNECKSNKLQCQHMCSNTEGSAHCTCRPGFTLNKDGISCSDVNECNKQNGGCEHLCVNTPGSFNCACKSSNFKLADNGLSCQDINECQTSTHGCQHRCVNTPTGAKCVCPKGFELISDGKSCKDIDECRIRNGGCTDLCVNTAGSHTCRCTRPGYKLYTDNKQCVDINECEVDKATCDDLCVNTVGSFKCYCRQAGYTLAQDKRTCEDIDECAKGKICQQMCINLPGSFRCDCQAGYFKQGHGCSPCPVGTYRDKKASVVSCQKCPPGMTTSRKATETVLGCYCLPGFHGNPETLDKCTDINECARSGNGGCEQICNNTEGSYFCSCQDGYALDEDKKSCNPTKCPLLTPPEFAKFTTKVCTRMKKGEHVPPGTECFYQCRKFMTLRGPEKRTCLENFTWSDSNPECFARPCERLPVPENGYLYPPICMLPKVPFATRCSFRCNKDFQSVGSAGAKCRATGHWSGKHNHRCVTKR</sequence>
<feature type="signal peptide" evidence="16">
    <location>
        <begin position="1"/>
        <end position="30"/>
    </location>
</feature>
<keyword evidence="3" id="KW-0964">Secreted</keyword>
<dbReference type="GeneID" id="106058159"/>
<dbReference type="SMART" id="SM00181">
    <property type="entry name" value="EGF"/>
    <property type="match status" value="21"/>
</dbReference>
<evidence type="ECO:0000256" key="8">
    <source>
        <dbReference type="ARBA" id="ARBA00022737"/>
    </source>
</evidence>
<keyword evidence="8" id="KW-0677">Repeat</keyword>
<keyword evidence="15" id="KW-0768">Sushi</keyword>
<keyword evidence="9" id="KW-1133">Transmembrane helix</keyword>
<dbReference type="GO" id="GO:0005576">
    <property type="term" value="C:extracellular region"/>
    <property type="evidence" value="ECO:0007669"/>
    <property type="project" value="UniProtKB-SubCell"/>
</dbReference>
<dbReference type="InterPro" id="IPR052080">
    <property type="entry name" value="vWF_C/EGF_Fibrillin"/>
</dbReference>
<dbReference type="SUPFAM" id="SSF57184">
    <property type="entry name" value="Growth factor receptor domain"/>
    <property type="match status" value="4"/>
</dbReference>
<dbReference type="InterPro" id="IPR000436">
    <property type="entry name" value="Sushi_SCR_CCP_dom"/>
</dbReference>
<evidence type="ECO:0000256" key="3">
    <source>
        <dbReference type="ARBA" id="ARBA00022525"/>
    </source>
</evidence>
<dbReference type="PANTHER" id="PTHR47333">
    <property type="entry name" value="VON WILLEBRAND FACTOR C AND EGF DOMAIN-CONTAINING PROTEIN"/>
    <property type="match status" value="1"/>
</dbReference>
<evidence type="ECO:0000256" key="4">
    <source>
        <dbReference type="ARBA" id="ARBA00022536"/>
    </source>
</evidence>
<feature type="domain" description="Sushi" evidence="18">
    <location>
        <begin position="110"/>
        <end position="164"/>
    </location>
</feature>
<protein>
    <submittedName>
        <fullName evidence="20">Fibrillin-3-like isoform X1</fullName>
    </submittedName>
</protein>
<dbReference type="PANTHER" id="PTHR47333:SF4">
    <property type="entry name" value="EGF-LIKE DOMAIN-CONTAINING PROTEIN"/>
    <property type="match status" value="1"/>
</dbReference>
<dbReference type="OrthoDB" id="4405280at2759"/>
<feature type="domain" description="EGF-like" evidence="17">
    <location>
        <begin position="912"/>
        <end position="952"/>
    </location>
</feature>
<dbReference type="RefSeq" id="XP_055895630.1">
    <property type="nucleotide sequence ID" value="XM_056039655.1"/>
</dbReference>
<evidence type="ECO:0000256" key="6">
    <source>
        <dbReference type="ARBA" id="ARBA00022692"/>
    </source>
</evidence>